<accession>A0A6N8I083</accession>
<dbReference type="EMBL" id="VWXL01000053">
    <property type="protein sequence ID" value="MVB11359.1"/>
    <property type="molecule type" value="Genomic_DNA"/>
</dbReference>
<comment type="caution">
    <text evidence="1">The sequence shown here is derived from an EMBL/GenBank/DDBJ whole genome shotgun (WGS) entry which is preliminary data.</text>
</comment>
<evidence type="ECO:0000313" key="2">
    <source>
        <dbReference type="Proteomes" id="UP000469440"/>
    </source>
</evidence>
<evidence type="ECO:0000313" key="1">
    <source>
        <dbReference type="EMBL" id="MVB11359.1"/>
    </source>
</evidence>
<dbReference type="AlphaFoldDB" id="A0A6N8I083"/>
<gene>
    <name evidence="1" type="ORF">CAFE_20730</name>
</gene>
<name>A0A6N8I083_9FIRM</name>
<organism evidence="1 2">
    <name type="scientific">Caproicibacter fermentans</name>
    <dbReference type="NCBI Taxonomy" id="2576756"/>
    <lineage>
        <taxon>Bacteria</taxon>
        <taxon>Bacillati</taxon>
        <taxon>Bacillota</taxon>
        <taxon>Clostridia</taxon>
        <taxon>Eubacteriales</taxon>
        <taxon>Acutalibacteraceae</taxon>
        <taxon>Caproicibacter</taxon>
    </lineage>
</organism>
<sequence length="93" mass="10975">MSSFEDKIKQAQEIAEKYLKLTDEQQTKIRSEMNSLIYNNLSVHDDQELRKFAKLVSKLTEEQKLDVLNHINQLKQKNRDNSNVTINLKLDIK</sequence>
<keyword evidence="2" id="KW-1185">Reference proteome</keyword>
<proteinExistence type="predicted"/>
<protein>
    <submittedName>
        <fullName evidence="1">Uncharacterized protein</fullName>
    </submittedName>
</protein>
<dbReference type="RefSeq" id="WP_156990605.1">
    <property type="nucleotide sequence ID" value="NZ_VWXL01000053.1"/>
</dbReference>
<reference evidence="1 2" key="1">
    <citation type="submission" date="2019-09" db="EMBL/GenBank/DDBJ databases">
        <title>Genome sequence of Clostridium sp. EA1.</title>
        <authorList>
            <person name="Poehlein A."/>
            <person name="Bengelsdorf F.R."/>
            <person name="Daniel R."/>
        </authorList>
    </citation>
    <scope>NUCLEOTIDE SEQUENCE [LARGE SCALE GENOMIC DNA]</scope>
    <source>
        <strain evidence="1 2">EA1</strain>
    </source>
</reference>
<dbReference type="Proteomes" id="UP000469440">
    <property type="component" value="Unassembled WGS sequence"/>
</dbReference>